<organism evidence="3 4">
    <name type="scientific">Weizmannia acidilactici</name>
    <dbReference type="NCBI Taxonomy" id="2607726"/>
    <lineage>
        <taxon>Bacteria</taxon>
        <taxon>Bacillati</taxon>
        <taxon>Bacillota</taxon>
        <taxon>Bacilli</taxon>
        <taxon>Bacillales</taxon>
        <taxon>Bacillaceae</taxon>
        <taxon>Heyndrickxia</taxon>
    </lineage>
</organism>
<dbReference type="PANTHER" id="PTHR46401:SF8">
    <property type="entry name" value="BLL6006 PROTEIN"/>
    <property type="match status" value="1"/>
</dbReference>
<dbReference type="SUPFAM" id="SSF53756">
    <property type="entry name" value="UDP-Glycosyltransferase/glycogen phosphorylase"/>
    <property type="match status" value="1"/>
</dbReference>
<evidence type="ECO:0000313" key="3">
    <source>
        <dbReference type="EMBL" id="GER70385.1"/>
    </source>
</evidence>
<evidence type="ECO:0000259" key="1">
    <source>
        <dbReference type="Pfam" id="PF00534"/>
    </source>
</evidence>
<name>A0A5J4JI70_9BACI</name>
<proteinExistence type="predicted"/>
<dbReference type="Pfam" id="PF00534">
    <property type="entry name" value="Glycos_transf_1"/>
    <property type="match status" value="1"/>
</dbReference>
<dbReference type="NCBIfam" id="NF046071">
    <property type="entry name" value="B1-4RhmsylTfaseCps2T"/>
    <property type="match status" value="1"/>
</dbReference>
<sequence>MNVFIIGSKGIPANYGGFETFVDNLTERKKSKKINYHVACFTEEKKEDTHYNNARCFYVKVPNIGSAKAILYDLYSLKKSINFIEENNLNNTIIYILTCRIGPFIKLYRKKIKRLNIKVYVNPDGHEWKRSKWNYWVKKYWKLSERLTIKNSDFVICDSKNIEKYIKEEYGKYTPKTTFVPYGAEVIPSNIDDHNSELKEFYDKYDITPNNYFLIVGRFVPENNIELIIKEYMKTNTKKSLVIITNVSNNRFYQELLSRTSFKQDNRIKFVGTVYNQQLLKKIRENAFAYLHGHEVGGTNPSLLEALASTKLNLLLDVPFNTEVGKDAAIYFNKDNNNLSELINRIDKMSEEVRNKYSLRAKNRIIRDYDWNVITSNYEKIFEKALVEGIKK</sequence>
<dbReference type="PANTHER" id="PTHR46401">
    <property type="entry name" value="GLYCOSYLTRANSFERASE WBBK-RELATED"/>
    <property type="match status" value="1"/>
</dbReference>
<keyword evidence="3" id="KW-0808">Transferase</keyword>
<dbReference type="RefSeq" id="WP_151705990.1">
    <property type="nucleotide sequence ID" value="NZ_BKZQ01000019.1"/>
</dbReference>
<evidence type="ECO:0000259" key="2">
    <source>
        <dbReference type="Pfam" id="PF09314"/>
    </source>
</evidence>
<dbReference type="Pfam" id="PF09314">
    <property type="entry name" value="DUF1972"/>
    <property type="match status" value="1"/>
</dbReference>
<dbReference type="InterPro" id="IPR001296">
    <property type="entry name" value="Glyco_trans_1"/>
</dbReference>
<keyword evidence="4" id="KW-1185">Reference proteome</keyword>
<dbReference type="InterPro" id="IPR015393">
    <property type="entry name" value="DUF1972"/>
</dbReference>
<dbReference type="Gene3D" id="3.40.50.2000">
    <property type="entry name" value="Glycogen Phosphorylase B"/>
    <property type="match status" value="2"/>
</dbReference>
<gene>
    <name evidence="3" type="primary">cps2F</name>
    <name evidence="3" type="ORF">BpJC7_16880</name>
</gene>
<evidence type="ECO:0000313" key="4">
    <source>
        <dbReference type="Proteomes" id="UP000391919"/>
    </source>
</evidence>
<protein>
    <submittedName>
        <fullName evidence="3">Glycosyl transferase</fullName>
    </submittedName>
</protein>
<comment type="caution">
    <text evidence="3">The sequence shown here is derived from an EMBL/GenBank/DDBJ whole genome shotgun (WGS) entry which is preliminary data.</text>
</comment>
<feature type="domain" description="Glycosyl transferase family 1" evidence="1">
    <location>
        <begin position="208"/>
        <end position="362"/>
    </location>
</feature>
<dbReference type="AlphaFoldDB" id="A0A5J4JI70"/>
<dbReference type="EMBL" id="BKZQ01000019">
    <property type="protein sequence ID" value="GER70385.1"/>
    <property type="molecule type" value="Genomic_DNA"/>
</dbReference>
<dbReference type="Proteomes" id="UP000391919">
    <property type="component" value="Unassembled WGS sequence"/>
</dbReference>
<dbReference type="GO" id="GO:0016757">
    <property type="term" value="F:glycosyltransferase activity"/>
    <property type="evidence" value="ECO:0007669"/>
    <property type="project" value="InterPro"/>
</dbReference>
<accession>A0A5J4JI70</accession>
<feature type="domain" description="DUF1972" evidence="2">
    <location>
        <begin position="2"/>
        <end position="185"/>
    </location>
</feature>
<reference evidence="3 4" key="1">
    <citation type="submission" date="2019-09" db="EMBL/GenBank/DDBJ databases">
        <title>Draft genome sequence of Bacillus sp. JC-7.</title>
        <authorList>
            <person name="Tanaka N."/>
            <person name="Shiwa Y."/>
            <person name="Fujita N."/>
            <person name="Tanasupawat S."/>
        </authorList>
    </citation>
    <scope>NUCLEOTIDE SEQUENCE [LARGE SCALE GENOMIC DNA]</scope>
    <source>
        <strain evidence="3 4">JC-7</strain>
    </source>
</reference>